<proteinExistence type="inferred from homology"/>
<keyword evidence="7" id="KW-0812">Transmembrane</keyword>
<keyword evidence="8 15" id="KW-0732">Signal</keyword>
<evidence type="ECO:0000313" key="16">
    <source>
        <dbReference type="EMBL" id="CAH0395072.1"/>
    </source>
</evidence>
<comment type="similarity">
    <text evidence="3">Belongs to the TRAP-delta family.</text>
</comment>
<comment type="subcellular location">
    <subcellularLocation>
        <location evidence="2">Endoplasmic reticulum membrane</location>
        <topology evidence="2">Single-pass type I membrane protein</topology>
    </subcellularLocation>
</comment>
<evidence type="ECO:0000313" key="17">
    <source>
        <dbReference type="Proteomes" id="UP001152759"/>
    </source>
</evidence>
<keyword evidence="10" id="KW-0832">Ubl conjugation</keyword>
<dbReference type="Pfam" id="PF05404">
    <property type="entry name" value="TRAP-delta"/>
    <property type="match status" value="1"/>
</dbReference>
<evidence type="ECO:0000256" key="1">
    <source>
        <dbReference type="ARBA" id="ARBA00002838"/>
    </source>
</evidence>
<evidence type="ECO:0000256" key="3">
    <source>
        <dbReference type="ARBA" id="ARBA00009294"/>
    </source>
</evidence>
<evidence type="ECO:0000256" key="2">
    <source>
        <dbReference type="ARBA" id="ARBA00004115"/>
    </source>
</evidence>
<dbReference type="AlphaFoldDB" id="A0A9P0AMM8"/>
<evidence type="ECO:0000256" key="10">
    <source>
        <dbReference type="ARBA" id="ARBA00022843"/>
    </source>
</evidence>
<evidence type="ECO:0000256" key="15">
    <source>
        <dbReference type="SAM" id="SignalP"/>
    </source>
</evidence>
<name>A0A9P0AMM8_BEMTA</name>
<keyword evidence="17" id="KW-1185">Reference proteome</keyword>
<feature type="signal peptide" evidence="15">
    <location>
        <begin position="1"/>
        <end position="18"/>
    </location>
</feature>
<evidence type="ECO:0000256" key="5">
    <source>
        <dbReference type="ARBA" id="ARBA00014387"/>
    </source>
</evidence>
<keyword evidence="6" id="KW-1017">Isopeptide bond</keyword>
<comment type="subunit">
    <text evidence="4">Heterotetramer of TRAP-alpha, TRAP-beta, TRAP-delta and TRAP-gamma.</text>
</comment>
<keyword evidence="9" id="KW-0256">Endoplasmic reticulum</keyword>
<evidence type="ECO:0000256" key="9">
    <source>
        <dbReference type="ARBA" id="ARBA00022824"/>
    </source>
</evidence>
<evidence type="ECO:0000256" key="14">
    <source>
        <dbReference type="ARBA" id="ARBA00031791"/>
    </source>
</evidence>
<gene>
    <name evidence="16" type="ORF">BEMITA_LOCUS13302</name>
</gene>
<accession>A0A9P0AMM8</accession>
<dbReference type="InterPro" id="IPR008855">
    <property type="entry name" value="TRAP-delta"/>
</dbReference>
<evidence type="ECO:0000256" key="13">
    <source>
        <dbReference type="ARBA" id="ARBA00023157"/>
    </source>
</evidence>
<keyword evidence="12" id="KW-0472">Membrane</keyword>
<keyword evidence="13" id="KW-1015">Disulfide bond</keyword>
<evidence type="ECO:0000256" key="4">
    <source>
        <dbReference type="ARBA" id="ARBA00011819"/>
    </source>
</evidence>
<dbReference type="KEGG" id="btab:109043014"/>
<dbReference type="Proteomes" id="UP001152759">
    <property type="component" value="Chromosome 8"/>
</dbReference>
<dbReference type="EMBL" id="OU963869">
    <property type="protein sequence ID" value="CAH0395072.1"/>
    <property type="molecule type" value="Genomic_DNA"/>
</dbReference>
<evidence type="ECO:0000256" key="6">
    <source>
        <dbReference type="ARBA" id="ARBA00022499"/>
    </source>
</evidence>
<organism evidence="16 17">
    <name type="scientific">Bemisia tabaci</name>
    <name type="common">Sweetpotato whitefly</name>
    <name type="synonym">Aleurodes tabaci</name>
    <dbReference type="NCBI Taxonomy" id="7038"/>
    <lineage>
        <taxon>Eukaryota</taxon>
        <taxon>Metazoa</taxon>
        <taxon>Ecdysozoa</taxon>
        <taxon>Arthropoda</taxon>
        <taxon>Hexapoda</taxon>
        <taxon>Insecta</taxon>
        <taxon>Pterygota</taxon>
        <taxon>Neoptera</taxon>
        <taxon>Paraneoptera</taxon>
        <taxon>Hemiptera</taxon>
        <taxon>Sternorrhyncha</taxon>
        <taxon>Aleyrodoidea</taxon>
        <taxon>Aleyrodidae</taxon>
        <taxon>Aleyrodinae</taxon>
        <taxon>Bemisia</taxon>
    </lineage>
</organism>
<evidence type="ECO:0000256" key="7">
    <source>
        <dbReference type="ARBA" id="ARBA00022692"/>
    </source>
</evidence>
<comment type="function">
    <text evidence="1">TRAP proteins are part of a complex whose function is to bind calcium to the ER membrane and thereby regulate the retention of ER resident proteins.</text>
</comment>
<protein>
    <recommendedName>
        <fullName evidence="5">Translocon-associated protein subunit delta</fullName>
    </recommendedName>
    <alternativeName>
        <fullName evidence="14">Signal sequence receptor subunit delta</fullName>
    </alternativeName>
</protein>
<dbReference type="GO" id="GO:0005789">
    <property type="term" value="C:endoplasmic reticulum membrane"/>
    <property type="evidence" value="ECO:0007669"/>
    <property type="project" value="UniProtKB-SubCell"/>
</dbReference>
<reference evidence="16" key="1">
    <citation type="submission" date="2021-12" db="EMBL/GenBank/DDBJ databases">
        <authorList>
            <person name="King R."/>
        </authorList>
    </citation>
    <scope>NUCLEOTIDE SEQUENCE</scope>
</reference>
<feature type="chain" id="PRO_5040112346" description="Translocon-associated protein subunit delta" evidence="15">
    <location>
        <begin position="19"/>
        <end position="169"/>
    </location>
</feature>
<sequence length="169" mass="18409">MISQAVFVFLSLVALSSAESCVSPEVSASSYYTQDGIVLTHVGFIIEFSLKCANNVKDLALVAEVDGKLLPEAKVTGNDRYQVSWVEDIKKFRSGERFVNLFDEEGAVALRKALRNGDDISSIKPLVTIAVSHPGTYQGPWVNSEFLATSLAIGVWYAAYSLKSKLLAQ</sequence>
<dbReference type="PANTHER" id="PTHR12731">
    <property type="entry name" value="TRANSLOCON-ASSOCIATED PROTEIN, DELTA SUBUNIT"/>
    <property type="match status" value="1"/>
</dbReference>
<dbReference type="OrthoDB" id="10055808at2759"/>
<keyword evidence="11" id="KW-1133">Transmembrane helix</keyword>
<evidence type="ECO:0000256" key="12">
    <source>
        <dbReference type="ARBA" id="ARBA00023136"/>
    </source>
</evidence>
<evidence type="ECO:0000256" key="11">
    <source>
        <dbReference type="ARBA" id="ARBA00022989"/>
    </source>
</evidence>
<dbReference type="PANTHER" id="PTHR12731:SF1">
    <property type="entry name" value="TRANSLOCON-ASSOCIATED PROTEIN SUBUNIT DELTA"/>
    <property type="match status" value="1"/>
</dbReference>
<evidence type="ECO:0000256" key="8">
    <source>
        <dbReference type="ARBA" id="ARBA00022729"/>
    </source>
</evidence>